<dbReference type="CDD" id="cd19077">
    <property type="entry name" value="AKR_AKR8A1-2"/>
    <property type="match status" value="1"/>
</dbReference>
<gene>
    <name evidence="3" type="ORF">OIDMADRAFT_185075</name>
</gene>
<proteinExistence type="predicted"/>
<dbReference type="EMBL" id="KN832910">
    <property type="protein sequence ID" value="KIM92672.1"/>
    <property type="molecule type" value="Genomic_DNA"/>
</dbReference>
<accession>A0A0C3CSN6</accession>
<dbReference type="PANTHER" id="PTHR43625">
    <property type="entry name" value="AFLATOXIN B1 ALDEHYDE REDUCTASE"/>
    <property type="match status" value="1"/>
</dbReference>
<dbReference type="Proteomes" id="UP000054321">
    <property type="component" value="Unassembled WGS sequence"/>
</dbReference>
<evidence type="ECO:0000313" key="3">
    <source>
        <dbReference type="EMBL" id="KIM92672.1"/>
    </source>
</evidence>
<name>A0A0C3CSN6_OIDMZ</name>
<evidence type="ECO:0000256" key="1">
    <source>
        <dbReference type="ARBA" id="ARBA00023002"/>
    </source>
</evidence>
<evidence type="ECO:0000259" key="2">
    <source>
        <dbReference type="Pfam" id="PF00248"/>
    </source>
</evidence>
<organism evidence="3 4">
    <name type="scientific">Oidiodendron maius (strain Zn)</name>
    <dbReference type="NCBI Taxonomy" id="913774"/>
    <lineage>
        <taxon>Eukaryota</taxon>
        <taxon>Fungi</taxon>
        <taxon>Dikarya</taxon>
        <taxon>Ascomycota</taxon>
        <taxon>Pezizomycotina</taxon>
        <taxon>Leotiomycetes</taxon>
        <taxon>Leotiomycetes incertae sedis</taxon>
        <taxon>Myxotrichaceae</taxon>
        <taxon>Oidiodendron</taxon>
    </lineage>
</organism>
<keyword evidence="1" id="KW-0560">Oxidoreductase</keyword>
<reference evidence="4" key="2">
    <citation type="submission" date="2015-01" db="EMBL/GenBank/DDBJ databases">
        <title>Evolutionary Origins and Diversification of the Mycorrhizal Mutualists.</title>
        <authorList>
            <consortium name="DOE Joint Genome Institute"/>
            <consortium name="Mycorrhizal Genomics Consortium"/>
            <person name="Kohler A."/>
            <person name="Kuo A."/>
            <person name="Nagy L.G."/>
            <person name="Floudas D."/>
            <person name="Copeland A."/>
            <person name="Barry K.W."/>
            <person name="Cichocki N."/>
            <person name="Veneault-Fourrey C."/>
            <person name="LaButti K."/>
            <person name="Lindquist E.A."/>
            <person name="Lipzen A."/>
            <person name="Lundell T."/>
            <person name="Morin E."/>
            <person name="Murat C."/>
            <person name="Riley R."/>
            <person name="Ohm R."/>
            <person name="Sun H."/>
            <person name="Tunlid A."/>
            <person name="Henrissat B."/>
            <person name="Grigoriev I.V."/>
            <person name="Hibbett D.S."/>
            <person name="Martin F."/>
        </authorList>
    </citation>
    <scope>NUCLEOTIDE SEQUENCE [LARGE SCALE GENOMIC DNA]</scope>
    <source>
        <strain evidence="4">Zn</strain>
    </source>
</reference>
<dbReference type="SUPFAM" id="SSF51430">
    <property type="entry name" value="NAD(P)-linked oxidoreductase"/>
    <property type="match status" value="1"/>
</dbReference>
<dbReference type="Pfam" id="PF00248">
    <property type="entry name" value="Aldo_ket_red"/>
    <property type="match status" value="1"/>
</dbReference>
<protein>
    <recommendedName>
        <fullName evidence="2">NADP-dependent oxidoreductase domain-containing protein</fullName>
    </recommendedName>
</protein>
<dbReference type="GO" id="GO:0005737">
    <property type="term" value="C:cytoplasm"/>
    <property type="evidence" value="ECO:0007669"/>
    <property type="project" value="TreeGrafter"/>
</dbReference>
<sequence length="330" mass="35826">MPELLGRPIGEVGYGLMGLTWRMRPMSDEDAFAAMRAALELGCNCWNGGQFYGSPDANSLHLLSRYYAKYPEDAGKVVVNIKGAIDVKRFQPDGSPEAVRRSENDCLKALGDIGRIDIFECARVDTKTPLETTLKTLEEFVTVGKIGGIALSEVSAATIRRAAAITKIAVVEVEVSLWATDIFHNGVAAACAEYDIQIHAYSPIGRGVLAGQIESLKDLSEKGRYESSPRLQPDNFNTNAKLIHALQGFAKRKGCTPAQLAINWLRCQSKRKGNPEIIPIPGASSEKRVTENGTIIELTEDDLTEIDDLLAKFAIVGARVGGPMANYADL</sequence>
<dbReference type="FunCoup" id="A0A0C3CSN6">
    <property type="interactions" value="49"/>
</dbReference>
<dbReference type="AlphaFoldDB" id="A0A0C3CSN6"/>
<dbReference type="InterPro" id="IPR050791">
    <property type="entry name" value="Aldo-Keto_reductase"/>
</dbReference>
<dbReference type="PANTHER" id="PTHR43625:SF78">
    <property type="entry name" value="PYRIDOXAL REDUCTASE-RELATED"/>
    <property type="match status" value="1"/>
</dbReference>
<dbReference type="InterPro" id="IPR023210">
    <property type="entry name" value="NADP_OxRdtase_dom"/>
</dbReference>
<dbReference type="Gene3D" id="3.20.20.100">
    <property type="entry name" value="NADP-dependent oxidoreductase domain"/>
    <property type="match status" value="1"/>
</dbReference>
<dbReference type="STRING" id="913774.A0A0C3CSN6"/>
<dbReference type="HOGENOM" id="CLU_023205_2_1_1"/>
<keyword evidence="4" id="KW-1185">Reference proteome</keyword>
<dbReference type="InParanoid" id="A0A0C3CSN6"/>
<dbReference type="GO" id="GO:0016491">
    <property type="term" value="F:oxidoreductase activity"/>
    <property type="evidence" value="ECO:0007669"/>
    <property type="project" value="UniProtKB-KW"/>
</dbReference>
<feature type="domain" description="NADP-dependent oxidoreductase" evidence="2">
    <location>
        <begin position="12"/>
        <end position="310"/>
    </location>
</feature>
<evidence type="ECO:0000313" key="4">
    <source>
        <dbReference type="Proteomes" id="UP000054321"/>
    </source>
</evidence>
<dbReference type="OrthoDB" id="37537at2759"/>
<reference evidence="3 4" key="1">
    <citation type="submission" date="2014-04" db="EMBL/GenBank/DDBJ databases">
        <authorList>
            <consortium name="DOE Joint Genome Institute"/>
            <person name="Kuo A."/>
            <person name="Martino E."/>
            <person name="Perotto S."/>
            <person name="Kohler A."/>
            <person name="Nagy L.G."/>
            <person name="Floudas D."/>
            <person name="Copeland A."/>
            <person name="Barry K.W."/>
            <person name="Cichocki N."/>
            <person name="Veneault-Fourrey C."/>
            <person name="LaButti K."/>
            <person name="Lindquist E.A."/>
            <person name="Lipzen A."/>
            <person name="Lundell T."/>
            <person name="Morin E."/>
            <person name="Murat C."/>
            <person name="Sun H."/>
            <person name="Tunlid A."/>
            <person name="Henrissat B."/>
            <person name="Grigoriev I.V."/>
            <person name="Hibbett D.S."/>
            <person name="Martin F."/>
            <person name="Nordberg H.P."/>
            <person name="Cantor M.N."/>
            <person name="Hua S.X."/>
        </authorList>
    </citation>
    <scope>NUCLEOTIDE SEQUENCE [LARGE SCALE GENOMIC DNA]</scope>
    <source>
        <strain evidence="3 4">Zn</strain>
    </source>
</reference>
<dbReference type="InterPro" id="IPR036812">
    <property type="entry name" value="NAD(P)_OxRdtase_dom_sf"/>
</dbReference>